<keyword evidence="2" id="KW-1185">Reference proteome</keyword>
<evidence type="ECO:0008006" key="3">
    <source>
        <dbReference type="Google" id="ProtNLM"/>
    </source>
</evidence>
<reference evidence="1" key="1">
    <citation type="submission" date="2015-08" db="EMBL/GenBank/DDBJ databases">
        <title>Candidatus Bacteriodes Periocalifornicus.</title>
        <authorList>
            <person name="McLean J.S."/>
            <person name="Kelley S."/>
        </authorList>
    </citation>
    <scope>NUCLEOTIDE SEQUENCE [LARGE SCALE GENOMIC DNA]</scope>
    <source>
        <strain evidence="1">12B</strain>
    </source>
</reference>
<dbReference type="Proteomes" id="UP000054172">
    <property type="component" value="Unassembled WGS sequence"/>
</dbReference>
<evidence type="ECO:0000313" key="1">
    <source>
        <dbReference type="EMBL" id="KQM08974.1"/>
    </source>
</evidence>
<dbReference type="EMBL" id="LIIK01000016">
    <property type="protein sequence ID" value="KQM08974.1"/>
    <property type="molecule type" value="Genomic_DNA"/>
</dbReference>
<gene>
    <name evidence="1" type="ORF">AL399_04410</name>
</gene>
<protein>
    <recommendedName>
        <fullName evidence="3">DUF4876 domain-containing protein</fullName>
    </recommendedName>
</protein>
<proteinExistence type="predicted"/>
<dbReference type="PROSITE" id="PS51257">
    <property type="entry name" value="PROKAR_LIPOPROTEIN"/>
    <property type="match status" value="1"/>
</dbReference>
<comment type="caution">
    <text evidence="1">The sequence shown here is derived from an EMBL/GenBank/DDBJ whole genome shotgun (WGS) entry which is preliminary data.</text>
</comment>
<dbReference type="PATRIC" id="fig|1702214.3.peg.1653"/>
<dbReference type="STRING" id="1702214.AL399_04410"/>
<dbReference type="Pfam" id="PF16215">
    <property type="entry name" value="DUF4876"/>
    <property type="match status" value="1"/>
</dbReference>
<organism evidence="1 2">
    <name type="scientific">Candidatus [Bacteroides] periocalifornicus</name>
    <dbReference type="NCBI Taxonomy" id="1702214"/>
    <lineage>
        <taxon>Bacteria</taxon>
        <taxon>Pseudomonadati</taxon>
        <taxon>Bacteroidota</taxon>
    </lineage>
</organism>
<evidence type="ECO:0000313" key="2">
    <source>
        <dbReference type="Proteomes" id="UP000054172"/>
    </source>
</evidence>
<dbReference type="InterPro" id="IPR032627">
    <property type="entry name" value="DUF4876"/>
</dbReference>
<accession>A0A0Q4AY40</accession>
<sequence length="602" mass="66649">MLKINLKTAFVAILLGLAALVGCQREDLMPKEASLRVELIPPKGIEPIELDSIWVRVRNVRSGHVDSTLSRVGQPILYTLEVGNYDFYAHGHQVGERTIRLWQAVANTYAVQPNGSPLALQLEESVVQNPDYKGEGKDAELLVAIIPPVEVAYLSLQGLTVKAISSATGDAKLSNLDAKGRARLLLSEGVYRVEVYGSLEDENGRRIELFGAIDDVEMPKQGGISTQITLLRTEPSPEGDGMLSVQLQWPVDKMNFSRKGHSVKFRKLPNGKQIEVATDSIGRVEARLPFGTYLVEAEAAGVDDSQVRVQTFRSKPLEVKHLQDGTAVQVPLSVASIVSGLVFKEIYYTCCDRSYQVEHYVELYNNTPYTLYVDGVSFCTTYSNTMLTKSSNFFPEYIGSDRVVPGCIFTIPGNGREHPLAPGKTVLLANQGLNHHAINPLSPVDLSGADFEWYDDDPHDVDVPEVPNLIKYYSFSRTVTPLHSRGYEGFFIMKGEGDMESFLKRYEATGKFPNGSTAHFYAIDQRYILDGVQCAAPQGPRCLVFTPTVDAGWSYCNYAFIAKTVRRKVAGKDGDRYILMDTNNSTVDFIPNAEPSPRVVKE</sequence>
<dbReference type="AlphaFoldDB" id="A0A0Q4AY40"/>
<name>A0A0Q4AY40_9BACT</name>